<feature type="region of interest" description="Disordered" evidence="1">
    <location>
        <begin position="224"/>
        <end position="248"/>
    </location>
</feature>
<dbReference type="GeneID" id="66739778"/>
<dbReference type="AlphaFoldDB" id="A0A9Q5V7P6"/>
<feature type="compositionally biased region" description="Low complexity" evidence="1">
    <location>
        <begin position="239"/>
        <end position="248"/>
    </location>
</feature>
<dbReference type="RefSeq" id="WP_016212415.1">
    <property type="nucleotide sequence ID" value="NZ_CP012413.1"/>
</dbReference>
<gene>
    <name evidence="2" type="ORF">Psal009_03098</name>
</gene>
<dbReference type="Proteomes" id="UP000422232">
    <property type="component" value="Chromosome"/>
</dbReference>
<proteinExistence type="predicted"/>
<evidence type="ECO:0000313" key="2">
    <source>
        <dbReference type="EMBL" id="QGO07160.1"/>
    </source>
</evidence>
<keyword evidence="3" id="KW-1185">Reference proteome</keyword>
<evidence type="ECO:0000313" key="3">
    <source>
        <dbReference type="Proteomes" id="UP000422232"/>
    </source>
</evidence>
<reference evidence="2 3" key="1">
    <citation type="submission" date="2019-04" db="EMBL/GenBank/DDBJ databases">
        <title>Complete genome sequencing of Piscirickettsia salmonis strain Psal-009.</title>
        <authorList>
            <person name="Schober I."/>
            <person name="Bunk B."/>
            <person name="Sproer C."/>
            <person name="Carril G.P."/>
            <person name="Riedel T."/>
            <person name="Flores-Herrera P.A."/>
            <person name="Nourdin-Galindo G."/>
            <person name="Marshall S.H."/>
            <person name="Overmann J."/>
        </authorList>
    </citation>
    <scope>NUCLEOTIDE SEQUENCE [LARGE SCALE GENOMIC DNA]</scope>
    <source>
        <strain evidence="2 3">Psal-009</strain>
    </source>
</reference>
<sequence length="248" mass="28116">MRELERRITGIQQQISEETLRSSRITVGLQKDVSKLQDRIVKEARDEKQPSGTVKNLQCQADSLQKQLSEGMPLKSPEEIASLQNHLETLQESVLKELEKAGQVSYPVWSIRNLQSQIRQEKARLPYKITELQSQMTGLHRQVGQEMRQSADKVAGLQRGIADLQGQVRAHDQRRHQQPPTVQIGNNRVLRLGGRTVNLHQAGASNIMVNQGQVFINGQSPRLFENTHNLRDDDDASHSHSPQPQSRH</sequence>
<name>A0A9Q5V7P6_PISSA</name>
<accession>A0A9Q5V7P6</accession>
<protein>
    <submittedName>
        <fullName evidence="2">Uncharacterized protein</fullName>
    </submittedName>
</protein>
<dbReference type="EMBL" id="CP038908">
    <property type="protein sequence ID" value="QGO07160.1"/>
    <property type="molecule type" value="Genomic_DNA"/>
</dbReference>
<organism evidence="2 3">
    <name type="scientific">Piscirickettsia salmonis</name>
    <dbReference type="NCBI Taxonomy" id="1238"/>
    <lineage>
        <taxon>Bacteria</taxon>
        <taxon>Pseudomonadati</taxon>
        <taxon>Pseudomonadota</taxon>
        <taxon>Gammaproteobacteria</taxon>
        <taxon>Thiotrichales</taxon>
        <taxon>Piscirickettsiaceae</taxon>
        <taxon>Piscirickettsia</taxon>
    </lineage>
</organism>
<evidence type="ECO:0000256" key="1">
    <source>
        <dbReference type="SAM" id="MobiDB-lite"/>
    </source>
</evidence>
<dbReference type="Gene3D" id="1.10.287.1490">
    <property type="match status" value="1"/>
</dbReference>